<proteinExistence type="predicted"/>
<name>G7Y2V1_CLOSI</name>
<keyword evidence="3" id="KW-1185">Reference proteome</keyword>
<accession>G7Y2V1</accession>
<feature type="region of interest" description="Disordered" evidence="1">
    <location>
        <begin position="37"/>
        <end position="67"/>
    </location>
</feature>
<gene>
    <name evidence="2" type="ORF">CLF_100178</name>
</gene>
<dbReference type="Proteomes" id="UP000008909">
    <property type="component" value="Unassembled WGS sequence"/>
</dbReference>
<evidence type="ECO:0000313" key="3">
    <source>
        <dbReference type="Proteomes" id="UP000008909"/>
    </source>
</evidence>
<organism evidence="2 3">
    <name type="scientific">Clonorchis sinensis</name>
    <name type="common">Chinese liver fluke</name>
    <dbReference type="NCBI Taxonomy" id="79923"/>
    <lineage>
        <taxon>Eukaryota</taxon>
        <taxon>Metazoa</taxon>
        <taxon>Spiralia</taxon>
        <taxon>Lophotrochozoa</taxon>
        <taxon>Platyhelminthes</taxon>
        <taxon>Trematoda</taxon>
        <taxon>Digenea</taxon>
        <taxon>Opisthorchiida</taxon>
        <taxon>Opisthorchiata</taxon>
        <taxon>Opisthorchiidae</taxon>
        <taxon>Clonorchis</taxon>
    </lineage>
</organism>
<dbReference type="AlphaFoldDB" id="G7Y2V1"/>
<dbReference type="EMBL" id="DF142832">
    <property type="protein sequence ID" value="GAA47288.1"/>
    <property type="molecule type" value="Genomic_DNA"/>
</dbReference>
<protein>
    <submittedName>
        <fullName evidence="2">Uncharacterized protein</fullName>
    </submittedName>
</protein>
<reference evidence="2" key="1">
    <citation type="journal article" date="2011" name="Genome Biol.">
        <title>The draft genome of the carcinogenic human liver fluke Clonorchis sinensis.</title>
        <authorList>
            <person name="Wang X."/>
            <person name="Chen W."/>
            <person name="Huang Y."/>
            <person name="Sun J."/>
            <person name="Men J."/>
            <person name="Liu H."/>
            <person name="Luo F."/>
            <person name="Guo L."/>
            <person name="Lv X."/>
            <person name="Deng C."/>
            <person name="Zhou C."/>
            <person name="Fan Y."/>
            <person name="Li X."/>
            <person name="Huang L."/>
            <person name="Hu Y."/>
            <person name="Liang C."/>
            <person name="Hu X."/>
            <person name="Xu J."/>
            <person name="Yu X."/>
        </authorList>
    </citation>
    <scope>NUCLEOTIDE SEQUENCE [LARGE SCALE GENOMIC DNA]</scope>
    <source>
        <strain evidence="2">Henan</strain>
    </source>
</reference>
<reference key="2">
    <citation type="submission" date="2011-10" db="EMBL/GenBank/DDBJ databases">
        <title>The genome and transcriptome sequence of Clonorchis sinensis provide insights into the carcinogenic liver fluke.</title>
        <authorList>
            <person name="Wang X."/>
            <person name="Huang Y."/>
            <person name="Chen W."/>
            <person name="Liu H."/>
            <person name="Guo L."/>
            <person name="Chen Y."/>
            <person name="Luo F."/>
            <person name="Zhou W."/>
            <person name="Sun J."/>
            <person name="Mao Q."/>
            <person name="Liang P."/>
            <person name="Zhou C."/>
            <person name="Tian Y."/>
            <person name="Men J."/>
            <person name="Lv X."/>
            <person name="Huang L."/>
            <person name="Zhou J."/>
            <person name="Hu Y."/>
            <person name="Li R."/>
            <person name="Zhang F."/>
            <person name="Lei H."/>
            <person name="Li X."/>
            <person name="Hu X."/>
            <person name="Liang C."/>
            <person name="Xu J."/>
            <person name="Wu Z."/>
            <person name="Yu X."/>
        </authorList>
    </citation>
    <scope>NUCLEOTIDE SEQUENCE</scope>
    <source>
        <strain>Henan</strain>
    </source>
</reference>
<evidence type="ECO:0000256" key="1">
    <source>
        <dbReference type="SAM" id="MobiDB-lite"/>
    </source>
</evidence>
<sequence length="154" mass="17114">MVLIVPVNGAAQRRLLTGIQSRLAHLAMELNTTPISQIPRATASGSPDARRVDSEQSGQECAGRLRGTPYRSHPPVTINNTAVHSIIRFRCFSSGWFPLNFLAWLNFIQGDLQDYCSTKARQQRQAALSLRQPPAEWIRICASLVLQSELSETN</sequence>
<evidence type="ECO:0000313" key="2">
    <source>
        <dbReference type="EMBL" id="GAA47288.1"/>
    </source>
</evidence>